<comment type="caution">
    <text evidence="1">The sequence shown here is derived from an EMBL/GenBank/DDBJ whole genome shotgun (WGS) entry which is preliminary data.</text>
</comment>
<evidence type="ECO:0000313" key="2">
    <source>
        <dbReference type="Proteomes" id="UP000233469"/>
    </source>
</evidence>
<reference evidence="1 2" key="1">
    <citation type="submission" date="2016-04" db="EMBL/GenBank/DDBJ databases">
        <title>Genome analyses suggest a sexual origin of heterokaryosis in a supposedly ancient asexual fungus.</title>
        <authorList>
            <person name="Ropars J."/>
            <person name="Sedzielewska K."/>
            <person name="Noel J."/>
            <person name="Charron P."/>
            <person name="Farinelli L."/>
            <person name="Marton T."/>
            <person name="Kruger M."/>
            <person name="Pelin A."/>
            <person name="Brachmann A."/>
            <person name="Corradi N."/>
        </authorList>
    </citation>
    <scope>NUCLEOTIDE SEQUENCE [LARGE SCALE GENOMIC DNA]</scope>
    <source>
        <strain evidence="1 2">C2</strain>
    </source>
</reference>
<name>A0A2N1MWM8_9GLOM</name>
<reference evidence="1 2" key="2">
    <citation type="submission" date="2017-10" db="EMBL/GenBank/DDBJ databases">
        <title>Extensive intraspecific genome diversity in a model arbuscular mycorrhizal fungus.</title>
        <authorList>
            <person name="Chen E.C.H."/>
            <person name="Morin E."/>
            <person name="Baudet D."/>
            <person name="Noel J."/>
            <person name="Ndikumana S."/>
            <person name="Charron P."/>
            <person name="St-Onge C."/>
            <person name="Giorgi J."/>
            <person name="Grigoriev I.V."/>
            <person name="Roux C."/>
            <person name="Martin F.M."/>
            <person name="Corradi N."/>
        </authorList>
    </citation>
    <scope>NUCLEOTIDE SEQUENCE [LARGE SCALE GENOMIC DNA]</scope>
    <source>
        <strain evidence="1 2">C2</strain>
    </source>
</reference>
<organism evidence="1 2">
    <name type="scientific">Rhizophagus irregularis</name>
    <dbReference type="NCBI Taxonomy" id="588596"/>
    <lineage>
        <taxon>Eukaryota</taxon>
        <taxon>Fungi</taxon>
        <taxon>Fungi incertae sedis</taxon>
        <taxon>Mucoromycota</taxon>
        <taxon>Glomeromycotina</taxon>
        <taxon>Glomeromycetes</taxon>
        <taxon>Glomerales</taxon>
        <taxon>Glomeraceae</taxon>
        <taxon>Rhizophagus</taxon>
    </lineage>
</organism>
<feature type="non-terminal residue" evidence="1">
    <location>
        <position position="71"/>
    </location>
</feature>
<protein>
    <submittedName>
        <fullName evidence="1">Uncharacterized protein</fullName>
    </submittedName>
</protein>
<sequence>MVTNAYYFKSSLFNDDRSISLYSHLIDPLVTEVVHVYKHDRTRYETTATLLLGNGLANLLISITLYDLLLC</sequence>
<dbReference type="EMBL" id="LLXL01001156">
    <property type="protein sequence ID" value="PKK66025.1"/>
    <property type="molecule type" value="Genomic_DNA"/>
</dbReference>
<evidence type="ECO:0000313" key="1">
    <source>
        <dbReference type="EMBL" id="PKK66025.1"/>
    </source>
</evidence>
<dbReference type="AlphaFoldDB" id="A0A2N1MWM8"/>
<dbReference type="Proteomes" id="UP000233469">
    <property type="component" value="Unassembled WGS sequence"/>
</dbReference>
<gene>
    <name evidence="1" type="ORF">RhiirC2_807886</name>
</gene>
<accession>A0A2N1MWM8</accession>
<proteinExistence type="predicted"/>
<dbReference type="VEuPathDB" id="FungiDB:FUN_021853"/>